<sequence>MNISELRKANALALELEELGRVIYTFSPGDQKLTINNLHIDFDPYMACKLLIKKMDLIEDELKKLSIEVGKREYSPWVVKQIMEENITKIEKEYTKEKVNDVFKEYNEALFPPPSGHDKFGRPVYGTVTSAPAPSGGILPEYRDIMNKICEVTGGTPTQFVLWYKENR</sequence>
<dbReference type="EMBL" id="BJNN01000108">
    <property type="protein sequence ID" value="GEC64126.1"/>
    <property type="molecule type" value="Genomic_DNA"/>
</dbReference>
<accession>A0ABQ0SFL2</accession>
<keyword evidence="1" id="KW-0175">Coiled coil</keyword>
<dbReference type="RefSeq" id="WP_048859025.1">
    <property type="nucleotide sequence ID" value="NZ_BJNN01000108.1"/>
</dbReference>
<evidence type="ECO:0000313" key="2">
    <source>
        <dbReference type="EMBL" id="GEC64126.1"/>
    </source>
</evidence>
<evidence type="ECO:0000256" key="1">
    <source>
        <dbReference type="SAM" id="Coils"/>
    </source>
</evidence>
<protein>
    <submittedName>
        <fullName evidence="2">Uncharacterized protein</fullName>
    </submittedName>
</protein>
<feature type="coiled-coil region" evidence="1">
    <location>
        <begin position="48"/>
        <end position="100"/>
    </location>
</feature>
<reference evidence="2 3" key="1">
    <citation type="submission" date="2019-06" db="EMBL/GenBank/DDBJ databases">
        <title>Whole genome shotgun sequence of Komagataeibacter hansenii NBRC 14820.</title>
        <authorList>
            <person name="Hosoyama A."/>
            <person name="Uohara A."/>
            <person name="Ohji S."/>
            <person name="Ichikawa N."/>
        </authorList>
    </citation>
    <scope>NUCLEOTIDE SEQUENCE [LARGE SCALE GENOMIC DNA]</scope>
    <source>
        <strain evidence="2 3">NBRC 14820</strain>
    </source>
</reference>
<evidence type="ECO:0000313" key="3">
    <source>
        <dbReference type="Proteomes" id="UP000319478"/>
    </source>
</evidence>
<proteinExistence type="predicted"/>
<name>A0ABQ0SFL2_NOVHA</name>
<dbReference type="Proteomes" id="UP000319478">
    <property type="component" value="Unassembled WGS sequence"/>
</dbReference>
<gene>
    <name evidence="2" type="ORF">GHA01_19750</name>
</gene>
<organism evidence="2 3">
    <name type="scientific">Novacetimonas hansenii</name>
    <name type="common">Komagataeibacter hansenii</name>
    <dbReference type="NCBI Taxonomy" id="436"/>
    <lineage>
        <taxon>Bacteria</taxon>
        <taxon>Pseudomonadati</taxon>
        <taxon>Pseudomonadota</taxon>
        <taxon>Alphaproteobacteria</taxon>
        <taxon>Acetobacterales</taxon>
        <taxon>Acetobacteraceae</taxon>
        <taxon>Novacetimonas</taxon>
    </lineage>
</organism>
<keyword evidence="3" id="KW-1185">Reference proteome</keyword>
<comment type="caution">
    <text evidence="2">The sequence shown here is derived from an EMBL/GenBank/DDBJ whole genome shotgun (WGS) entry which is preliminary data.</text>
</comment>